<evidence type="ECO:0000256" key="9">
    <source>
        <dbReference type="ARBA" id="ARBA00023136"/>
    </source>
</evidence>
<keyword evidence="3 11" id="KW-0444">Lipid biosynthesis</keyword>
<sequence>MATKMASSFQFLGGNSTMDINGNGKGYGKGVSVISDANNNETVLDDDHSISEKDVNAYLQHYNKWKQSVLGHRLTEILRDYFGYEFDAEIKWNNVLMIGIFHVIAIIAFSKLIWIATPISYLWGFFVGGCAGFGVTAGVHRLWCHKAYKAKLPLRIILMCCYSIAGQNTIYDWVRDHRIHHKYSETDGDPHNSNRGFLYAHVGWLMLRKHPECIKKGRLIDMTDITSDPVVQFHHKRIQPVENKAVSIVAMGEGWHNYHHVFPWDYKAAELGNYSVNVTTFWLDLFAKIGWAYDLKEPSKELVRRTIEKYGDGTHLAISTKDRIEVPDPEESKKL</sequence>
<evidence type="ECO:0000256" key="7">
    <source>
        <dbReference type="ARBA" id="ARBA00023002"/>
    </source>
</evidence>
<evidence type="ECO:0000256" key="4">
    <source>
        <dbReference type="ARBA" id="ARBA00022692"/>
    </source>
</evidence>
<evidence type="ECO:0000256" key="1">
    <source>
        <dbReference type="ARBA" id="ARBA00004141"/>
    </source>
</evidence>
<keyword evidence="4 11" id="KW-0812">Transmembrane</keyword>
<name>Q17EY8_AEDAE</name>
<evidence type="ECO:0000256" key="2">
    <source>
        <dbReference type="ARBA" id="ARBA00009295"/>
    </source>
</evidence>
<comment type="similarity">
    <text evidence="2 11">Belongs to the fatty acid desaturase type 1 family.</text>
</comment>
<keyword evidence="6 12" id="KW-1133">Transmembrane helix</keyword>
<reference evidence="13" key="3">
    <citation type="submission" date="2012-09" db="EMBL/GenBank/DDBJ databases">
        <authorList>
            <consortium name="VectorBase"/>
        </authorList>
    </citation>
    <scope>NUCLEOTIDE SEQUENCE</scope>
    <source>
        <strain evidence="13">Liverpool</strain>
    </source>
</reference>
<keyword evidence="7 11" id="KW-0560">Oxidoreductase</keyword>
<feature type="transmembrane region" description="Helical" evidence="12">
    <location>
        <begin position="95"/>
        <end position="115"/>
    </location>
</feature>
<dbReference type="GO" id="GO:0005789">
    <property type="term" value="C:endoplasmic reticulum membrane"/>
    <property type="evidence" value="ECO:0007669"/>
    <property type="project" value="TreeGrafter"/>
</dbReference>
<dbReference type="GO" id="GO:0004768">
    <property type="term" value="F:stearoyl-CoA 9-desaturase activity"/>
    <property type="evidence" value="ECO:0007669"/>
    <property type="project" value="TreeGrafter"/>
</dbReference>
<evidence type="ECO:0000256" key="8">
    <source>
        <dbReference type="ARBA" id="ARBA00023098"/>
    </source>
</evidence>
<protein>
    <submittedName>
        <fullName evidence="13">AAEL003622-PB</fullName>
    </submittedName>
</protein>
<dbReference type="CDD" id="cd03505">
    <property type="entry name" value="Delta9-FADS-like"/>
    <property type="match status" value="1"/>
</dbReference>
<dbReference type="Proteomes" id="UP000682892">
    <property type="component" value="Unassembled WGS sequence"/>
</dbReference>
<dbReference type="PRINTS" id="PR00075">
    <property type="entry name" value="FACDDSATRASE"/>
</dbReference>
<evidence type="ECO:0000256" key="5">
    <source>
        <dbReference type="ARBA" id="ARBA00022832"/>
    </source>
</evidence>
<comment type="domain">
    <text evidence="11">The histidine box domains are involved in binding the catalytic metal ions.</text>
</comment>
<keyword evidence="5" id="KW-0276">Fatty acid metabolism</keyword>
<feature type="transmembrane region" description="Helical" evidence="12">
    <location>
        <begin position="121"/>
        <end position="143"/>
    </location>
</feature>
<keyword evidence="8" id="KW-0443">Lipid metabolism</keyword>
<evidence type="ECO:0000256" key="10">
    <source>
        <dbReference type="ARBA" id="ARBA00023160"/>
    </source>
</evidence>
<evidence type="ECO:0000256" key="12">
    <source>
        <dbReference type="SAM" id="Phobius"/>
    </source>
</evidence>
<dbReference type="GO" id="GO:0006636">
    <property type="term" value="P:unsaturated fatty acid biosynthetic process"/>
    <property type="evidence" value="ECO:0007669"/>
    <property type="project" value="TreeGrafter"/>
</dbReference>
<evidence type="ECO:0000256" key="11">
    <source>
        <dbReference type="RuleBase" id="RU000581"/>
    </source>
</evidence>
<accession>Q17EY8</accession>
<dbReference type="InterPro" id="IPR015876">
    <property type="entry name" value="Acyl-CoA_DS"/>
</dbReference>
<organism evidence="13 14">
    <name type="scientific">Aedes aegypti</name>
    <name type="common">Yellowfever mosquito</name>
    <name type="synonym">Culex aegypti</name>
    <dbReference type="NCBI Taxonomy" id="7159"/>
    <lineage>
        <taxon>Eukaryota</taxon>
        <taxon>Metazoa</taxon>
        <taxon>Ecdysozoa</taxon>
        <taxon>Arthropoda</taxon>
        <taxon>Hexapoda</taxon>
        <taxon>Insecta</taxon>
        <taxon>Pterygota</taxon>
        <taxon>Neoptera</taxon>
        <taxon>Endopterygota</taxon>
        <taxon>Diptera</taxon>
        <taxon>Nematocera</taxon>
        <taxon>Culicoidea</taxon>
        <taxon>Culicidae</taxon>
        <taxon>Culicinae</taxon>
        <taxon>Aedini</taxon>
        <taxon>Aedes</taxon>
        <taxon>Stegomyia</taxon>
    </lineage>
</organism>
<dbReference type="VEuPathDB" id="VectorBase:AAEL003622"/>
<keyword evidence="10 11" id="KW-0275">Fatty acid biosynthesis</keyword>
<evidence type="ECO:0000313" key="13">
    <source>
        <dbReference type="EMBL" id="EAT45072.1"/>
    </source>
</evidence>
<reference evidence="13" key="1">
    <citation type="submission" date="2005-10" db="EMBL/GenBank/DDBJ databases">
        <authorList>
            <person name="Loftus B.J."/>
            <person name="Nene V.M."/>
            <person name="Hannick L.I."/>
            <person name="Bidwell S."/>
            <person name="Haas B."/>
            <person name="Amedeo P."/>
            <person name="Orvis J."/>
            <person name="Wortman J.R."/>
            <person name="White O.R."/>
            <person name="Salzberg S."/>
            <person name="Shumway M."/>
            <person name="Koo H."/>
            <person name="Zhao Y."/>
            <person name="Holmes M."/>
            <person name="Miller J."/>
            <person name="Schatz M."/>
            <person name="Pop M."/>
            <person name="Pai G."/>
            <person name="Utterback T."/>
            <person name="Rogers Y.-H."/>
            <person name="Kravitz S."/>
            <person name="Fraser C.M."/>
        </authorList>
    </citation>
    <scope>NUCLEOTIDE SEQUENCE</scope>
    <source>
        <strain evidence="13">Liverpool</strain>
    </source>
</reference>
<dbReference type="EMBL" id="CH477278">
    <property type="protein sequence ID" value="EAT45072.1"/>
    <property type="molecule type" value="Genomic_DNA"/>
</dbReference>
<dbReference type="PANTHER" id="PTHR11351">
    <property type="entry name" value="ACYL-COA DESATURASE"/>
    <property type="match status" value="1"/>
</dbReference>
<evidence type="ECO:0000313" key="14">
    <source>
        <dbReference type="Proteomes" id="UP000682892"/>
    </source>
</evidence>
<dbReference type="AlphaFoldDB" id="Q17EY8"/>
<reference evidence="13" key="2">
    <citation type="journal article" date="2007" name="Science">
        <title>Genome sequence of Aedes aegypti, a major arbovirus vector.</title>
        <authorList>
            <person name="Nene V."/>
            <person name="Wortman J.R."/>
            <person name="Lawson D."/>
            <person name="Haas B."/>
            <person name="Kodira C."/>
            <person name="Tu Z.J."/>
            <person name="Loftus B."/>
            <person name="Xi Z."/>
            <person name="Megy K."/>
            <person name="Grabherr M."/>
            <person name="Ren Q."/>
            <person name="Zdobnov E.M."/>
            <person name="Lobo N.F."/>
            <person name="Campbell K.S."/>
            <person name="Brown S.E."/>
            <person name="Bonaldo M.F."/>
            <person name="Zhu J."/>
            <person name="Sinkins S.P."/>
            <person name="Hogenkamp D.G."/>
            <person name="Amedeo P."/>
            <person name="Arensburger P."/>
            <person name="Atkinson P.W."/>
            <person name="Bidwell S."/>
            <person name="Biedler J."/>
            <person name="Birney E."/>
            <person name="Bruggner R.V."/>
            <person name="Costas J."/>
            <person name="Coy M.R."/>
            <person name="Crabtree J."/>
            <person name="Crawford M."/>
            <person name="Debruyn B."/>
            <person name="Decaprio D."/>
            <person name="Eiglmeier K."/>
            <person name="Eisenstadt E."/>
            <person name="El-Dorry H."/>
            <person name="Gelbart W.M."/>
            <person name="Gomes S.L."/>
            <person name="Hammond M."/>
            <person name="Hannick L.I."/>
            <person name="Hogan J.R."/>
            <person name="Holmes M.H."/>
            <person name="Jaffe D."/>
            <person name="Johnston J.S."/>
            <person name="Kennedy R.C."/>
            <person name="Koo H."/>
            <person name="Kravitz S."/>
            <person name="Kriventseva E.V."/>
            <person name="Kulp D."/>
            <person name="Labutti K."/>
            <person name="Lee E."/>
            <person name="Li S."/>
            <person name="Lovin D.D."/>
            <person name="Mao C."/>
            <person name="Mauceli E."/>
            <person name="Menck C.F."/>
            <person name="Miller J.R."/>
            <person name="Montgomery P."/>
            <person name="Mori A."/>
            <person name="Nascimento A.L."/>
            <person name="Naveira H.F."/>
            <person name="Nusbaum C."/>
            <person name="O'leary S."/>
            <person name="Orvis J."/>
            <person name="Pertea M."/>
            <person name="Quesneville H."/>
            <person name="Reidenbach K.R."/>
            <person name="Rogers Y.H."/>
            <person name="Roth C.W."/>
            <person name="Schneider J.R."/>
            <person name="Schatz M."/>
            <person name="Shumway M."/>
            <person name="Stanke M."/>
            <person name="Stinson E.O."/>
            <person name="Tubio J.M."/>
            <person name="Vanzee J.P."/>
            <person name="Verjovski-Almeida S."/>
            <person name="Werner D."/>
            <person name="White O."/>
            <person name="Wyder S."/>
            <person name="Zeng Q."/>
            <person name="Zhao Q."/>
            <person name="Zhao Y."/>
            <person name="Hill C.A."/>
            <person name="Raikhel A.S."/>
            <person name="Soares M.B."/>
            <person name="Knudson D.L."/>
            <person name="Lee N.H."/>
            <person name="Galagan J."/>
            <person name="Salzberg S.L."/>
            <person name="Paulsen I.T."/>
            <person name="Dimopoulos G."/>
            <person name="Collins F.H."/>
            <person name="Birren B."/>
            <person name="Fraser-Liggett C.M."/>
            <person name="Severson D.W."/>
        </authorList>
    </citation>
    <scope>NUCLEOTIDE SEQUENCE [LARGE SCALE GENOMIC DNA]</scope>
    <source>
        <strain evidence="13">Liverpool</strain>
    </source>
</reference>
<dbReference type="GO" id="GO:0005506">
    <property type="term" value="F:iron ion binding"/>
    <property type="evidence" value="ECO:0007669"/>
    <property type="project" value="TreeGrafter"/>
</dbReference>
<comment type="subcellular location">
    <subcellularLocation>
        <location evidence="1">Membrane</location>
        <topology evidence="1">Multi-pass membrane protein</topology>
    </subcellularLocation>
</comment>
<proteinExistence type="inferred from homology"/>
<comment type="cofactor">
    <cofactor evidence="11">
        <name>Fe(2+)</name>
        <dbReference type="ChEBI" id="CHEBI:29033"/>
    </cofactor>
</comment>
<evidence type="ECO:0000256" key="6">
    <source>
        <dbReference type="ARBA" id="ARBA00022989"/>
    </source>
</evidence>
<dbReference type="PANTHER" id="PTHR11351:SF21">
    <property type="entry name" value="GH07782P"/>
    <property type="match status" value="1"/>
</dbReference>
<evidence type="ECO:0000256" key="3">
    <source>
        <dbReference type="ARBA" id="ARBA00022516"/>
    </source>
</evidence>
<keyword evidence="9 12" id="KW-0472">Membrane</keyword>
<gene>
    <name evidence="13" type="ORF">AaeL_AAEL003622</name>
</gene>